<evidence type="ECO:0008006" key="3">
    <source>
        <dbReference type="Google" id="ProtNLM"/>
    </source>
</evidence>
<protein>
    <recommendedName>
        <fullName evidence="3">JAB domain-containing protein</fullName>
    </recommendedName>
</protein>
<dbReference type="RefSeq" id="WP_031100258.1">
    <property type="nucleotide sequence ID" value="NZ_JBFADZ010000003.1"/>
</dbReference>
<organism evidence="1 2">
    <name type="scientific">Streptomyces mutomycini</name>
    <dbReference type="NCBI Taxonomy" id="284036"/>
    <lineage>
        <taxon>Bacteria</taxon>
        <taxon>Bacillati</taxon>
        <taxon>Actinomycetota</taxon>
        <taxon>Actinomycetes</taxon>
        <taxon>Kitasatosporales</taxon>
        <taxon>Streptomycetaceae</taxon>
        <taxon>Streptomyces</taxon>
    </lineage>
</organism>
<dbReference type="EMBL" id="JBHSKI010000020">
    <property type="protein sequence ID" value="MFC5174869.1"/>
    <property type="molecule type" value="Genomic_DNA"/>
</dbReference>
<evidence type="ECO:0000313" key="2">
    <source>
        <dbReference type="Proteomes" id="UP001596208"/>
    </source>
</evidence>
<comment type="caution">
    <text evidence="1">The sequence shown here is derived from an EMBL/GenBank/DDBJ whole genome shotgun (WGS) entry which is preliminary data.</text>
</comment>
<dbReference type="SUPFAM" id="SSF102712">
    <property type="entry name" value="JAB1/MPN domain"/>
    <property type="match status" value="1"/>
</dbReference>
<dbReference type="Proteomes" id="UP001596208">
    <property type="component" value="Unassembled WGS sequence"/>
</dbReference>
<reference evidence="2" key="1">
    <citation type="journal article" date="2019" name="Int. J. Syst. Evol. Microbiol.">
        <title>The Global Catalogue of Microorganisms (GCM) 10K type strain sequencing project: providing services to taxonomists for standard genome sequencing and annotation.</title>
        <authorList>
            <consortium name="The Broad Institute Genomics Platform"/>
            <consortium name="The Broad Institute Genome Sequencing Center for Infectious Disease"/>
            <person name="Wu L."/>
            <person name="Ma J."/>
        </authorList>
    </citation>
    <scope>NUCLEOTIDE SEQUENCE [LARGE SCALE GENOMIC DNA]</scope>
    <source>
        <strain evidence="2">CGMCC 4.1721</strain>
    </source>
</reference>
<dbReference type="Gene3D" id="3.40.140.10">
    <property type="entry name" value="Cytidine Deaminase, domain 2"/>
    <property type="match status" value="1"/>
</dbReference>
<name>A0ABW0BC72_9ACTN</name>
<gene>
    <name evidence="1" type="ORF">ACFPRK_30405</name>
</gene>
<keyword evidence="2" id="KW-1185">Reference proteome</keyword>
<evidence type="ECO:0000313" key="1">
    <source>
        <dbReference type="EMBL" id="MFC5174869.1"/>
    </source>
</evidence>
<accession>A0ABW0BC72</accession>
<proteinExistence type="predicted"/>
<sequence>MTYTYPHTVLIGFDSLKSFTGAARAEYEDCTPEEPPSCFAVLLGTVEDGVAHVVEIEYATNARASDPIATEEFAGTIASCFGAAYRNPRRGFWCSSKDLLRIQRQGERRRLDILGSIHMHPDWHRMGPPAERGLRISEHPTPMDRYMFDNSRYPVNVICYLESTGGKLSAALAAWGPPPEESADAPCPRLTLRFTAD</sequence>